<proteinExistence type="predicted"/>
<dbReference type="Pfam" id="PF26130">
    <property type="entry name" value="PB1-like"/>
    <property type="match status" value="1"/>
</dbReference>
<feature type="compositionally biased region" description="Basic and acidic residues" evidence="1">
    <location>
        <begin position="387"/>
        <end position="398"/>
    </location>
</feature>
<dbReference type="AlphaFoldDB" id="A0AAV1DPN2"/>
<name>A0AAV1DPN2_OLDCO</name>
<accession>A0AAV1DPN2</accession>
<organism evidence="3 4">
    <name type="scientific">Oldenlandia corymbosa var. corymbosa</name>
    <dbReference type="NCBI Taxonomy" id="529605"/>
    <lineage>
        <taxon>Eukaryota</taxon>
        <taxon>Viridiplantae</taxon>
        <taxon>Streptophyta</taxon>
        <taxon>Embryophyta</taxon>
        <taxon>Tracheophyta</taxon>
        <taxon>Spermatophyta</taxon>
        <taxon>Magnoliopsida</taxon>
        <taxon>eudicotyledons</taxon>
        <taxon>Gunneridae</taxon>
        <taxon>Pentapetalae</taxon>
        <taxon>asterids</taxon>
        <taxon>lamiids</taxon>
        <taxon>Gentianales</taxon>
        <taxon>Rubiaceae</taxon>
        <taxon>Rubioideae</taxon>
        <taxon>Spermacoceae</taxon>
        <taxon>Hedyotis-Oldenlandia complex</taxon>
        <taxon>Oldenlandia</taxon>
    </lineage>
</organism>
<feature type="region of interest" description="Disordered" evidence="1">
    <location>
        <begin position="561"/>
        <end position="619"/>
    </location>
</feature>
<evidence type="ECO:0000259" key="2">
    <source>
        <dbReference type="Pfam" id="PF26130"/>
    </source>
</evidence>
<sequence>MVGPSAHKKRSTQRGRRTGRARRNPPPQIPVEIVDVDLDDWVIRREGASCDPDLAYARGSKYFTIRIHHGGQLKDTTPWEYISGKVSYLDKCHAANFNLHNMSASMVGLGYDRESIVFTYYRHLEKDYNVGLHPLVEHSHLREFLKFSSRLQDFGLYCNHYTKEQAEERFNEDQGKICDEFAEKEYNAVRKEGTLLLGRKNEVDQEFLDLLQMPFKNACGTSEVTPEGEVADPVNSSNAQGIDISIPVPNHQDSTVPPEVGHSEEQLLGKCQPGVAGSISLNRDQLEEVANDEFIRQHGGRIATGYDGVHGVAEDQQLHKQVGREGTLHEDEPDNDVETLDRVYKLCSDEVLFDEFVSNMMTTGTADTYFNVQSFDRDTSWVTQPDVGDHEARTKATLHDNSGSTEGLHCGKTLKGESAKRGDGRIYTQPKRVVKEQRPDGGTDSKQENANVEPHKKPNSEDDGDAQAGCFTDFQSLDGVPQFRIAYTFRCKNDFKHAIKSYMMLTGRPVYMYTNDSTRLRAQCVAPCKWFVYAKKTTVDGIECFYMHSIRDIHTDCTPENTNKKDENAAQHSRLNSAFRKQKRNGTTAADASSDEPIKATKMAGRSPEARNQKHSAVEQDNLNLTLQTKEAFLVRHRSHHLRSRFLMPIFVVVQLKQQIRYAANIMSQEVPAAPNGDVVDSEANGRANDVNNKTSLIAGRKLRIKLKGH</sequence>
<keyword evidence="4" id="KW-1185">Reference proteome</keyword>
<feature type="region of interest" description="Disordered" evidence="1">
    <location>
        <begin position="386"/>
        <end position="468"/>
    </location>
</feature>
<dbReference type="InterPro" id="IPR058594">
    <property type="entry name" value="PB1-like_dom_pln"/>
</dbReference>
<reference evidence="3" key="1">
    <citation type="submission" date="2023-03" db="EMBL/GenBank/DDBJ databases">
        <authorList>
            <person name="Julca I."/>
        </authorList>
    </citation>
    <scope>NUCLEOTIDE SEQUENCE</scope>
</reference>
<feature type="domain" description="PB1-like" evidence="2">
    <location>
        <begin position="61"/>
        <end position="151"/>
    </location>
</feature>
<evidence type="ECO:0000256" key="1">
    <source>
        <dbReference type="SAM" id="MobiDB-lite"/>
    </source>
</evidence>
<feature type="compositionally biased region" description="Basic and acidic residues" evidence="1">
    <location>
        <begin position="414"/>
        <end position="424"/>
    </location>
</feature>
<evidence type="ECO:0000313" key="3">
    <source>
        <dbReference type="EMBL" id="CAI9109654.1"/>
    </source>
</evidence>
<protein>
    <submittedName>
        <fullName evidence="3">OLC1v1009515C1</fullName>
    </submittedName>
</protein>
<feature type="region of interest" description="Disordered" evidence="1">
    <location>
        <begin position="1"/>
        <end position="28"/>
    </location>
</feature>
<gene>
    <name evidence="3" type="ORF">OLC1_LOCUS17498</name>
</gene>
<feature type="compositionally biased region" description="Basic residues" evidence="1">
    <location>
        <begin position="1"/>
        <end position="23"/>
    </location>
</feature>
<dbReference type="EMBL" id="OX459123">
    <property type="protein sequence ID" value="CAI9109654.1"/>
    <property type="molecule type" value="Genomic_DNA"/>
</dbReference>
<evidence type="ECO:0000313" key="4">
    <source>
        <dbReference type="Proteomes" id="UP001161247"/>
    </source>
</evidence>
<feature type="compositionally biased region" description="Basic and acidic residues" evidence="1">
    <location>
        <begin position="433"/>
        <end position="460"/>
    </location>
</feature>
<dbReference type="Proteomes" id="UP001161247">
    <property type="component" value="Chromosome 6"/>
</dbReference>
<feature type="compositionally biased region" description="Basic and acidic residues" evidence="1">
    <location>
        <begin position="608"/>
        <end position="618"/>
    </location>
</feature>